<protein>
    <submittedName>
        <fullName evidence="1">Unnamed protein product</fullName>
    </submittedName>
</protein>
<organism evidence="1 2">
    <name type="scientific">Candida boidinii</name>
    <name type="common">Yeast</name>
    <dbReference type="NCBI Taxonomy" id="5477"/>
    <lineage>
        <taxon>Eukaryota</taxon>
        <taxon>Fungi</taxon>
        <taxon>Dikarya</taxon>
        <taxon>Ascomycota</taxon>
        <taxon>Saccharomycotina</taxon>
        <taxon>Pichiomycetes</taxon>
        <taxon>Pichiales</taxon>
        <taxon>Pichiaceae</taxon>
        <taxon>Ogataea</taxon>
        <taxon>Ogataea/Candida clade</taxon>
    </lineage>
</organism>
<dbReference type="EMBL" id="BSXV01001212">
    <property type="protein sequence ID" value="GME92125.1"/>
    <property type="molecule type" value="Genomic_DNA"/>
</dbReference>
<reference evidence="1" key="1">
    <citation type="submission" date="2023-04" db="EMBL/GenBank/DDBJ databases">
        <title>Candida boidinii NBRC 1967.</title>
        <authorList>
            <person name="Ichikawa N."/>
            <person name="Sato H."/>
            <person name="Tonouchi N."/>
        </authorList>
    </citation>
    <scope>NUCLEOTIDE SEQUENCE</scope>
    <source>
        <strain evidence="1">NBRC 1967</strain>
    </source>
</reference>
<accession>A0ACB5TPB8</accession>
<name>A0ACB5TPB8_CANBO</name>
<proteinExistence type="predicted"/>
<sequence>MEAFTINESSESSSESNSNKDYLAKIVMLDNPYSDFLISTYRQQKTWCKKVETTLRQITNGLLGRSSMHFPPMKPIQRRFIHELSQCFNIFAESQDPEPKRSVFIKIEINSKCPQFSLEEVSLAMQRVNDIEKRKQENKRILEEQKNYLENPFFNAIIIKDVFFGVNLIEIENFVIELANQLPNFINPMIKLMDDGSYLLYSESSNNNLELQEDLYDLISILPELLQSRNLAFSCYVCKIDPTASVIVKLDKTKSNKSTRNVTPEPGLDEEIEKPIDESTYNWY</sequence>
<comment type="caution">
    <text evidence="1">The sequence shown here is derived from an EMBL/GenBank/DDBJ whole genome shotgun (WGS) entry which is preliminary data.</text>
</comment>
<dbReference type="Proteomes" id="UP001165101">
    <property type="component" value="Unassembled WGS sequence"/>
</dbReference>
<evidence type="ECO:0000313" key="2">
    <source>
        <dbReference type="Proteomes" id="UP001165101"/>
    </source>
</evidence>
<evidence type="ECO:0000313" key="1">
    <source>
        <dbReference type="EMBL" id="GME92125.1"/>
    </source>
</evidence>
<keyword evidence="2" id="KW-1185">Reference proteome</keyword>
<gene>
    <name evidence="1" type="ORF">Cboi01_000260100</name>
</gene>